<dbReference type="GO" id="GO:0000045">
    <property type="term" value="P:autophagosome assembly"/>
    <property type="evidence" value="ECO:0007669"/>
    <property type="project" value="TreeGrafter"/>
</dbReference>
<comment type="catalytic activity">
    <reaction evidence="12">
        <text>a 1,2-diacyl-sn-glycero-3-phosphocholine(in) = a 1,2-diacyl-sn-glycero-3-phosphocholine(out)</text>
        <dbReference type="Rhea" id="RHEA:38571"/>
        <dbReference type="ChEBI" id="CHEBI:57643"/>
    </reaction>
</comment>
<dbReference type="GO" id="GO:0043495">
    <property type="term" value="F:protein-membrane adaptor activity"/>
    <property type="evidence" value="ECO:0007669"/>
    <property type="project" value="TreeGrafter"/>
</dbReference>
<evidence type="ECO:0000256" key="6">
    <source>
        <dbReference type="ARBA" id="ARBA00022824"/>
    </source>
</evidence>
<feature type="region of interest" description="Disordered" evidence="13">
    <location>
        <begin position="561"/>
        <end position="630"/>
    </location>
</feature>
<dbReference type="EMBL" id="JAAQHG020000004">
    <property type="protein sequence ID" value="KAL1589721.1"/>
    <property type="molecule type" value="Genomic_DNA"/>
</dbReference>
<feature type="region of interest" description="Disordered" evidence="13">
    <location>
        <begin position="377"/>
        <end position="468"/>
    </location>
</feature>
<feature type="region of interest" description="Disordered" evidence="13">
    <location>
        <begin position="109"/>
        <end position="146"/>
    </location>
</feature>
<dbReference type="GO" id="GO:0005789">
    <property type="term" value="C:endoplasmic reticulum membrane"/>
    <property type="evidence" value="ECO:0007669"/>
    <property type="project" value="UniProtKB-SubCell"/>
</dbReference>
<dbReference type="Pfam" id="PF13329">
    <property type="entry name" value="ATG2_CAD"/>
    <property type="match status" value="1"/>
</dbReference>
<keyword evidence="15" id="KW-1185">Reference proteome</keyword>
<dbReference type="GO" id="GO:0034727">
    <property type="term" value="P:piecemeal microautophagy of the nucleus"/>
    <property type="evidence" value="ECO:0007669"/>
    <property type="project" value="TreeGrafter"/>
</dbReference>
<feature type="compositionally biased region" description="Polar residues" evidence="13">
    <location>
        <begin position="1686"/>
        <end position="1701"/>
    </location>
</feature>
<keyword evidence="6" id="KW-0256">Endoplasmic reticulum</keyword>
<comment type="catalytic activity">
    <reaction evidence="11">
        <text>a 1,2-diacyl-sn-glycero-3-phosphoethanolamine(in) = a 1,2-diacyl-sn-glycero-3-phosphoethanolamine(out)</text>
        <dbReference type="Rhea" id="RHEA:38895"/>
        <dbReference type="ChEBI" id="CHEBI:64612"/>
    </reaction>
</comment>
<reference evidence="14 15" key="1">
    <citation type="journal article" date="2020" name="Microbiol. Resour. Announc.">
        <title>Draft Genome Sequence of a Cladosporium Species Isolated from the Mesophotic Ascidian Didemnum maculosum.</title>
        <authorList>
            <person name="Gioti A."/>
            <person name="Siaperas R."/>
            <person name="Nikolaivits E."/>
            <person name="Le Goff G."/>
            <person name="Ouazzani J."/>
            <person name="Kotoulas G."/>
            <person name="Topakas E."/>
        </authorList>
    </citation>
    <scope>NUCLEOTIDE SEQUENCE [LARGE SCALE GENOMIC DNA]</scope>
    <source>
        <strain evidence="14 15">TM138-S3</strain>
    </source>
</reference>
<dbReference type="PANTHER" id="PTHR13190">
    <property type="entry name" value="AUTOPHAGY-RELATED 2, ISOFORM A"/>
    <property type="match status" value="1"/>
</dbReference>
<dbReference type="PANTHER" id="PTHR13190:SF1">
    <property type="entry name" value="AUTOPHAGY-RELATED 2, ISOFORM A"/>
    <property type="match status" value="1"/>
</dbReference>
<feature type="compositionally biased region" description="Low complexity" evidence="13">
    <location>
        <begin position="414"/>
        <end position="434"/>
    </location>
</feature>
<organism evidence="14 15">
    <name type="scientific">Cladosporium halotolerans</name>
    <dbReference type="NCBI Taxonomy" id="1052096"/>
    <lineage>
        <taxon>Eukaryota</taxon>
        <taxon>Fungi</taxon>
        <taxon>Dikarya</taxon>
        <taxon>Ascomycota</taxon>
        <taxon>Pezizomycotina</taxon>
        <taxon>Dothideomycetes</taxon>
        <taxon>Dothideomycetidae</taxon>
        <taxon>Cladosporiales</taxon>
        <taxon>Cladosporiaceae</taxon>
        <taxon>Cladosporium</taxon>
    </lineage>
</organism>
<feature type="region of interest" description="Disordered" evidence="13">
    <location>
        <begin position="700"/>
        <end position="721"/>
    </location>
</feature>
<dbReference type="GO" id="GO:0000422">
    <property type="term" value="P:autophagy of mitochondrion"/>
    <property type="evidence" value="ECO:0007669"/>
    <property type="project" value="TreeGrafter"/>
</dbReference>
<feature type="compositionally biased region" description="Basic residues" evidence="13">
    <location>
        <begin position="124"/>
        <end position="138"/>
    </location>
</feature>
<keyword evidence="8" id="KW-0445">Lipid transport</keyword>
<evidence type="ECO:0000256" key="5">
    <source>
        <dbReference type="ARBA" id="ARBA00022448"/>
    </source>
</evidence>
<feature type="region of interest" description="Disordered" evidence="13">
    <location>
        <begin position="283"/>
        <end position="326"/>
    </location>
</feature>
<evidence type="ECO:0000256" key="10">
    <source>
        <dbReference type="ARBA" id="ARBA00024479"/>
    </source>
</evidence>
<evidence type="ECO:0000256" key="4">
    <source>
        <dbReference type="ARBA" id="ARBA00018070"/>
    </source>
</evidence>
<dbReference type="RefSeq" id="XP_069232826.1">
    <property type="nucleotide sequence ID" value="XM_069370257.1"/>
</dbReference>
<evidence type="ECO:0000256" key="12">
    <source>
        <dbReference type="ARBA" id="ARBA00024631"/>
    </source>
</evidence>
<evidence type="ECO:0000256" key="7">
    <source>
        <dbReference type="ARBA" id="ARBA00023006"/>
    </source>
</evidence>
<dbReference type="InterPro" id="IPR026849">
    <property type="entry name" value="ATG2"/>
</dbReference>
<dbReference type="GO" id="GO:0061709">
    <property type="term" value="P:reticulophagy"/>
    <property type="evidence" value="ECO:0007669"/>
    <property type="project" value="TreeGrafter"/>
</dbReference>
<evidence type="ECO:0000256" key="13">
    <source>
        <dbReference type="SAM" id="MobiDB-lite"/>
    </source>
</evidence>
<sequence>MASWIPSSIQKRLLRYALNRSGLLDVTGIDLDNLDIRWGRRSTLEFKNVGLNVEYLSGLAHLPPNLRLESARILLLRLTIPADLLNSSISVLLDGVEIAARLVEEEDRTSAGAARVSGSAQSPSHRKTTRRIHSPPPRRHGESRLPTAEDLAKSFLAEEPPEERQELEASVAANSKPMDESIFSESSDGSDVGTGAAPGLPGFLSHWLQRLVDRFQLTTRGVHVSLDVESSSENFDAAPTSVIAKLDSLDLLAVPDGSTKREVKLGKFSIELVADTQLLSSLSHVSSPASPTTSRVTKSSRQSDSARASSQSNTASDHHYPMSSNDLLSRSINEGVEEHTAAFMQSNTSSLSDIADEGQSQSFTQEADIQMGEYNISWTSRRSRGDGPTDDPWNQPTEDDLPDSLLLGMNQPLPQSRSSAASSSPSRSRRPMSPYDRGFQSPGSWPRAEESPQRSRMHQGPGSWPALDQSQHSMFQSVVAAAADESPDLAENIRNPLDTSLDELRRSQLVSSPAQSAEEKDVPGLEQSRYFSHEEAKSIYMSAVVDNDNDQNQMPGAWESDIASSVAPEESAKLEGIPQFDEDPSNSQVSSIDPETPETHDDPNVHSEAATPRAGTPSLPNTSGVHYVPPDDRKSTLQLLFVDTVSIFVSQSAPATVEAPAAPASPSMIASQAGTRSLSMSRPDIPGAFSVYSQISSSQRRGEASSTIGRDVPAAQPPTALPSNNVAPALEIQVGTIKLQADLSTVQLLYKLSSVLPGAPESDNKAQNKEGKQEMHLSMSVERFHASLHQQIEHRLDLKHERTIDVGLLNLSIHRIRVDRAPSQQSIRLGILQYNVGGMTVLSFDQDLPALAESMIFEDDLRLSIDTSKRTNLDRPISNIDIKSRPIRIEVDLSALDIVFNDFGGISGVLDIGNSIASNASPSNSPAIPDRSQRVRFEDDAQATATSTEYKVNASIAGLTTVLGADSTAVVLQSSPIKAVYREKAASVRFSNSLRLSGPYRDGSNHAPVHVDVAGLWVYYFFTPQEPDLERLLALITPSKDKYDNDDDILIETLLRQRRKGACLRVNIDDIRAKIDDMACLDSLQALGTQFSRLSAVTKYLPEDERPGLLSLVRVKQVEARVPVNERFGIMRVAFRELQCAHVGLPALLALSLSNISMGRAGGPELVHALVPLTGGDDLPMVMARVLGDEVEPVAKIKLYNVCVEYSVATLLDLTGKGPDSDAEEIITELATSVADLALGGQEEDCDQSEVTRSERKLRLHLLLHNSAVGLTPQKSPSKGLFILTDARLSTIVPACDPMDVNLDLRQAGILITDDALASKSAELQAPRRNPPESTVVDARVLNMLWKEGYASVGSIMSAVINTRVKKGVQGGQDSIEVDIRNDFFLLETCADSTQSLTAILGGLAPPTPPSKQPKYLTEPITLDDMISSLSGDAYAQPERPIETLFDAEDPQDPESDFADDPDGMLMDADMSESLYGPVSGLMGDLDADQQTDADYGETVESLLEDDPFEMTNSPDDMPFSDSALLRDLRQQAMPVKHPEPVDLGNYEIEDLGFDALGVEEKALGTKHRFSAPTSRRNVGSNGAFKKQLPFKLRLRDVNATWHMHDGYDWQKTRDGITAAVEHVEQRAEERLARRRQARVEPEDEESTIGDCMFNSVYITVPNNITEAPDIRRGINRQIDDFASETESMPVSGMSRPTTYSAGGRPIRPTTRRRLKLERSRYHKVSFELKGVSVDMNALPPDSGELQSSIDIRLKQFEIFDNVPTSTWKKFLTQQHQHGTQEIDRPMVHIELLNKKTIQERDATDLMIHVAIQPLRLHVDQDALDFITRFTEFKDSSADPPSPSDQPFLSRVEVDTVDLQLDYKPKKVDYVGLRSGHTNEFMNFVILDAAPIRLRHAIVYGIRGFEPLHKTLNDVWMPDVKRNQLPTILSALAPVRSLANLGSGVRDVVAIPIREYRRDGRVVRSVRKGAFHFGKTTASELARLGAKVAIGTQTLLAGAEGLLASPSPPAVAPGEDDDAEPRAFSAYADQPLGVFAGLRSARRFLEHDLLTARDALIAVQGEVLESAGPGAAARAVARHAPTVVLRPVIGASRAVGTTLLGVGNQIDRGGVRRMEDKYKRR</sequence>
<proteinExistence type="inferred from homology"/>
<evidence type="ECO:0000256" key="9">
    <source>
        <dbReference type="ARBA" id="ARBA00023136"/>
    </source>
</evidence>
<comment type="subcellular location">
    <subcellularLocation>
        <location evidence="1">Endoplasmic reticulum membrane</location>
        <topology evidence="1">Peripheral membrane protein</topology>
    </subcellularLocation>
    <subcellularLocation>
        <location evidence="2">Preautophagosomal structure membrane</location>
        <topology evidence="2">Peripheral membrane protein</topology>
    </subcellularLocation>
</comment>
<dbReference type="GO" id="GO:0034045">
    <property type="term" value="C:phagophore assembly site membrane"/>
    <property type="evidence" value="ECO:0007669"/>
    <property type="project" value="UniProtKB-SubCell"/>
</dbReference>
<feature type="region of interest" description="Disordered" evidence="13">
    <location>
        <begin position="158"/>
        <end position="195"/>
    </location>
</feature>
<evidence type="ECO:0000256" key="2">
    <source>
        <dbReference type="ARBA" id="ARBA00004623"/>
    </source>
</evidence>
<dbReference type="GeneID" id="96003095"/>
<keyword evidence="7" id="KW-0072">Autophagy</keyword>
<evidence type="ECO:0000256" key="11">
    <source>
        <dbReference type="ARBA" id="ARBA00024615"/>
    </source>
</evidence>
<feature type="compositionally biased region" description="Low complexity" evidence="13">
    <location>
        <begin position="299"/>
        <end position="312"/>
    </location>
</feature>
<evidence type="ECO:0000256" key="3">
    <source>
        <dbReference type="ARBA" id="ARBA00009714"/>
    </source>
</evidence>
<evidence type="ECO:0000256" key="8">
    <source>
        <dbReference type="ARBA" id="ARBA00023055"/>
    </source>
</evidence>
<dbReference type="Proteomes" id="UP000803884">
    <property type="component" value="Unassembled WGS sequence"/>
</dbReference>
<evidence type="ECO:0000256" key="1">
    <source>
        <dbReference type="ARBA" id="ARBA00004406"/>
    </source>
</evidence>
<name>A0AB34L0L9_9PEZI</name>
<gene>
    <name evidence="14" type="ORF">WHR41_01651</name>
</gene>
<keyword evidence="5" id="KW-0813">Transport</keyword>
<keyword evidence="9" id="KW-0472">Membrane</keyword>
<dbReference type="GO" id="GO:0061723">
    <property type="term" value="P:glycophagy"/>
    <property type="evidence" value="ECO:0007669"/>
    <property type="project" value="TreeGrafter"/>
</dbReference>
<evidence type="ECO:0000313" key="15">
    <source>
        <dbReference type="Proteomes" id="UP000803884"/>
    </source>
</evidence>
<comment type="catalytic activity">
    <reaction evidence="10">
        <text>a 1,2-diacyl-sn-glycero-3-phospho-L-serine(in) = a 1,2-diacyl-sn-glycero-3-phospho-L-serine(out)</text>
        <dbReference type="Rhea" id="RHEA:38663"/>
        <dbReference type="ChEBI" id="CHEBI:57262"/>
    </reaction>
</comment>
<feature type="region of interest" description="Disordered" evidence="13">
    <location>
        <begin position="504"/>
        <end position="524"/>
    </location>
</feature>
<comment type="similarity">
    <text evidence="3">Belongs to the ATG2 family.</text>
</comment>
<dbReference type="GO" id="GO:0032266">
    <property type="term" value="F:phosphatidylinositol-3-phosphate binding"/>
    <property type="evidence" value="ECO:0007669"/>
    <property type="project" value="TreeGrafter"/>
</dbReference>
<protein>
    <recommendedName>
        <fullName evidence="4">Autophagy-related protein 2</fullName>
    </recommendedName>
</protein>
<feature type="region of interest" description="Disordered" evidence="13">
    <location>
        <begin position="1686"/>
        <end position="1708"/>
    </location>
</feature>
<evidence type="ECO:0000313" key="14">
    <source>
        <dbReference type="EMBL" id="KAL1589721.1"/>
    </source>
</evidence>
<comment type="caution">
    <text evidence="14">The sequence shown here is derived from an EMBL/GenBank/DDBJ whole genome shotgun (WGS) entry which is preliminary data.</text>
</comment>
<dbReference type="GO" id="GO:0061908">
    <property type="term" value="C:phagophore"/>
    <property type="evidence" value="ECO:0007669"/>
    <property type="project" value="TreeGrafter"/>
</dbReference>
<accession>A0AB34L0L9</accession>
<dbReference type="GO" id="GO:0006869">
    <property type="term" value="P:lipid transport"/>
    <property type="evidence" value="ECO:0007669"/>
    <property type="project" value="UniProtKB-KW"/>
</dbReference>